<dbReference type="Proteomes" id="UP000035425">
    <property type="component" value="Unassembled WGS sequence"/>
</dbReference>
<dbReference type="InterPro" id="IPR035069">
    <property type="entry name" value="TTHA1013/TTHA0281-like"/>
</dbReference>
<keyword evidence="3" id="KW-1185">Reference proteome</keyword>
<evidence type="ECO:0000313" key="2">
    <source>
        <dbReference type="EMBL" id="KLL12791.1"/>
    </source>
</evidence>
<evidence type="ECO:0000313" key="3">
    <source>
        <dbReference type="Proteomes" id="UP000035425"/>
    </source>
</evidence>
<dbReference type="PANTHER" id="PTHR34504">
    <property type="entry name" value="ANTITOXIN HICB"/>
    <property type="match status" value="1"/>
</dbReference>
<protein>
    <recommendedName>
        <fullName evidence="1">HicB-like antitoxin of toxin-antitoxin system domain-containing protein</fullName>
    </recommendedName>
</protein>
<dbReference type="PANTHER" id="PTHR34504:SF4">
    <property type="entry name" value="ANTITOXIN HICB"/>
    <property type="match status" value="1"/>
</dbReference>
<dbReference type="Pfam" id="PF15919">
    <property type="entry name" value="HicB_lk_antitox"/>
    <property type="match status" value="1"/>
</dbReference>
<comment type="caution">
    <text evidence="2">The sequence shown here is derived from an EMBL/GenBank/DDBJ whole genome shotgun (WGS) entry which is preliminary data.</text>
</comment>
<reference evidence="2 3" key="1">
    <citation type="submission" date="2014-12" db="EMBL/GenBank/DDBJ databases">
        <title>Frankia sp. BMG5.1 draft genome.</title>
        <authorList>
            <person name="Gtari M."/>
            <person name="Ghodhbane-Gtari F."/>
            <person name="Nouioui I."/>
            <person name="Ktari A."/>
            <person name="Hezbri K."/>
            <person name="Mimouni W."/>
            <person name="Sbissi I."/>
            <person name="Ayari A."/>
            <person name="Yamanaka T."/>
            <person name="Normand P."/>
            <person name="Tisa L.S."/>
            <person name="Boudabous A."/>
        </authorList>
    </citation>
    <scope>NUCLEOTIDE SEQUENCE [LARGE SCALE GENOMIC DNA]</scope>
    <source>
        <strain evidence="2 3">BMG5.1</strain>
    </source>
</reference>
<evidence type="ECO:0000259" key="1">
    <source>
        <dbReference type="Pfam" id="PF15919"/>
    </source>
</evidence>
<sequence>MLTAVLTPDPDGGYVVQIVELPGVISQGDTVEEALANIREAAELYLEDATPADRAALDVHPLTTAVQVRVA</sequence>
<dbReference type="SUPFAM" id="SSF143100">
    <property type="entry name" value="TTHA1013/TTHA0281-like"/>
    <property type="match status" value="1"/>
</dbReference>
<dbReference type="InterPro" id="IPR031807">
    <property type="entry name" value="HicB-like"/>
</dbReference>
<gene>
    <name evidence="2" type="ORF">FrCorBMG51_03745</name>
</gene>
<name>A0ABR5F7U5_9ACTN</name>
<feature type="domain" description="HicB-like antitoxin of toxin-antitoxin system" evidence="1">
    <location>
        <begin position="5"/>
        <end position="62"/>
    </location>
</feature>
<dbReference type="InterPro" id="IPR051404">
    <property type="entry name" value="TA_system_antitoxin"/>
</dbReference>
<proteinExistence type="predicted"/>
<dbReference type="Gene3D" id="3.30.160.250">
    <property type="match status" value="1"/>
</dbReference>
<organism evidence="2 3">
    <name type="scientific">Protofrankia coriariae</name>
    <dbReference type="NCBI Taxonomy" id="1562887"/>
    <lineage>
        <taxon>Bacteria</taxon>
        <taxon>Bacillati</taxon>
        <taxon>Actinomycetota</taxon>
        <taxon>Actinomycetes</taxon>
        <taxon>Frankiales</taxon>
        <taxon>Frankiaceae</taxon>
        <taxon>Protofrankia</taxon>
    </lineage>
</organism>
<dbReference type="EMBL" id="JWIO01000003">
    <property type="protein sequence ID" value="KLL12791.1"/>
    <property type="molecule type" value="Genomic_DNA"/>
</dbReference>
<accession>A0ABR5F7U5</accession>